<feature type="binding site" evidence="9">
    <location>
        <position position="92"/>
    </location>
    <ligand>
        <name>substrate</name>
    </ligand>
</feature>
<dbReference type="AlphaFoldDB" id="A0A1H4B485"/>
<evidence type="ECO:0000256" key="8">
    <source>
        <dbReference type="ARBA" id="ARBA00048141"/>
    </source>
</evidence>
<dbReference type="NCBIfam" id="TIGR00761">
    <property type="entry name" value="argB"/>
    <property type="match status" value="1"/>
</dbReference>
<feature type="domain" description="Aspartate/glutamate/uridylate kinase" evidence="10">
    <location>
        <begin position="31"/>
        <end position="271"/>
    </location>
</feature>
<accession>A0A1H4B485</accession>
<dbReference type="Gene3D" id="3.40.1160.10">
    <property type="entry name" value="Acetylglutamate kinase-like"/>
    <property type="match status" value="1"/>
</dbReference>
<reference evidence="12" key="1">
    <citation type="submission" date="2016-10" db="EMBL/GenBank/DDBJ databases">
        <authorList>
            <person name="Varghese N."/>
            <person name="Submissions S."/>
        </authorList>
    </citation>
    <scope>NUCLEOTIDE SEQUENCE [LARGE SCALE GENOMIC DNA]</scope>
    <source>
        <strain evidence="12">KPR-1</strain>
    </source>
</reference>
<keyword evidence="12" id="KW-1185">Reference proteome</keyword>
<dbReference type="InterPro" id="IPR036393">
    <property type="entry name" value="AceGlu_kinase-like_sf"/>
</dbReference>
<dbReference type="InterPro" id="IPR037528">
    <property type="entry name" value="ArgB"/>
</dbReference>
<comment type="similarity">
    <text evidence="9">Belongs to the acetylglutamate kinase family. ArgB subfamily.</text>
</comment>
<dbReference type="PANTHER" id="PTHR23342:SF0">
    <property type="entry name" value="N-ACETYLGLUTAMATE SYNTHASE, MITOCHONDRIAL"/>
    <property type="match status" value="1"/>
</dbReference>
<name>A0A1H4B485_9ACTO</name>
<evidence type="ECO:0000313" key="11">
    <source>
        <dbReference type="EMBL" id="SEA42919.1"/>
    </source>
</evidence>
<dbReference type="InterPro" id="IPR001048">
    <property type="entry name" value="Asp/Glu/Uridylate_kinase"/>
</dbReference>
<dbReference type="PANTHER" id="PTHR23342">
    <property type="entry name" value="N-ACETYLGLUTAMATE SYNTHASE"/>
    <property type="match status" value="1"/>
</dbReference>
<dbReference type="GO" id="GO:0042450">
    <property type="term" value="P:L-arginine biosynthetic process via ornithine"/>
    <property type="evidence" value="ECO:0007669"/>
    <property type="project" value="UniProtKB-UniRule"/>
</dbReference>
<sequence>MTNPLDNLTAVDKSEVLLEALPWLQEFEGEIVVVKYGGHAMTDEHLKAAFAKDVTFLRQVGLKPVVVHGGGPQINAMLARLGIDSEFKKGLRVTTPEVMEVVRMVLTGVVQREIVSLINADRPYAVGLSGEDATFLTAEVHHPVIDGTNVDIGLVGDVVKVAPGAVKDIINAGRIPVISSVAPSRDGQLLNVNADTAAAAIAGALGARKLVVLTDVEGVYRDFPDKTSIIPHMSLAELNELLPTMSEGMIPKLQACLAAIEAGVKEAHIVDGRKAHSLLLEIFTDVGVGTRIDSPLKEGA</sequence>
<dbReference type="RefSeq" id="WP_092564635.1">
    <property type="nucleotide sequence ID" value="NZ_FNQV01000009.1"/>
</dbReference>
<protein>
    <recommendedName>
        <fullName evidence="9">Acetylglutamate kinase</fullName>
        <ecNumber evidence="9">2.7.2.8</ecNumber>
    </recommendedName>
    <alternativeName>
        <fullName evidence="9">N-acetyl-L-glutamate 5-phosphotransferase</fullName>
    </alternativeName>
    <alternativeName>
        <fullName evidence="9">NAG kinase</fullName>
        <shortName evidence="9">NAGK</shortName>
    </alternativeName>
</protein>
<dbReference type="InterPro" id="IPR004662">
    <property type="entry name" value="AcgluKinase_fam"/>
</dbReference>
<evidence type="ECO:0000256" key="9">
    <source>
        <dbReference type="HAMAP-Rule" id="MF_00082"/>
    </source>
</evidence>
<dbReference type="EMBL" id="FNQV01000009">
    <property type="protein sequence ID" value="SEA42919.1"/>
    <property type="molecule type" value="Genomic_DNA"/>
</dbReference>
<organism evidence="11 12">
    <name type="scientific">Bowdeniella nasicola</name>
    <dbReference type="NCBI Taxonomy" id="208480"/>
    <lineage>
        <taxon>Bacteria</taxon>
        <taxon>Bacillati</taxon>
        <taxon>Actinomycetota</taxon>
        <taxon>Actinomycetes</taxon>
        <taxon>Actinomycetales</taxon>
        <taxon>Actinomycetaceae</taxon>
        <taxon>Bowdeniella</taxon>
    </lineage>
</organism>
<keyword evidence="7 9" id="KW-0067">ATP-binding</keyword>
<keyword evidence="6 9" id="KW-0418">Kinase</keyword>
<dbReference type="HAMAP" id="MF_00082">
    <property type="entry name" value="ArgB"/>
    <property type="match status" value="1"/>
</dbReference>
<evidence type="ECO:0000256" key="6">
    <source>
        <dbReference type="ARBA" id="ARBA00022777"/>
    </source>
</evidence>
<feature type="site" description="Transition state stabilizer" evidence="9">
    <location>
        <position position="252"/>
    </location>
</feature>
<dbReference type="UniPathway" id="UPA00068">
    <property type="reaction ID" value="UER00107"/>
</dbReference>
<proteinExistence type="inferred from homology"/>
<dbReference type="GO" id="GO:0005737">
    <property type="term" value="C:cytoplasm"/>
    <property type="evidence" value="ECO:0007669"/>
    <property type="project" value="UniProtKB-SubCell"/>
</dbReference>
<keyword evidence="3 9" id="KW-0028">Amino-acid biosynthesis</keyword>
<dbReference type="PIRSF" id="PIRSF000728">
    <property type="entry name" value="NAGK"/>
    <property type="match status" value="1"/>
</dbReference>
<dbReference type="SUPFAM" id="SSF53633">
    <property type="entry name" value="Carbamate kinase-like"/>
    <property type="match status" value="1"/>
</dbReference>
<dbReference type="FunFam" id="3.40.1160.10:FF:000004">
    <property type="entry name" value="Acetylglutamate kinase"/>
    <property type="match status" value="1"/>
</dbReference>
<gene>
    <name evidence="9" type="primary">argB</name>
    <name evidence="11" type="ORF">SAMN02910418_01562</name>
</gene>
<evidence type="ECO:0000256" key="5">
    <source>
        <dbReference type="ARBA" id="ARBA00022741"/>
    </source>
</evidence>
<dbReference type="CDD" id="cd04250">
    <property type="entry name" value="AAK_NAGK-C"/>
    <property type="match status" value="1"/>
</dbReference>
<comment type="pathway">
    <text evidence="1 9">Amino-acid biosynthesis; L-arginine biosynthesis; N(2)-acetyl-L-ornithine from L-glutamate: step 2/4.</text>
</comment>
<evidence type="ECO:0000256" key="1">
    <source>
        <dbReference type="ARBA" id="ARBA00004828"/>
    </source>
</evidence>
<dbReference type="InterPro" id="IPR041727">
    <property type="entry name" value="NAGK-C"/>
</dbReference>
<comment type="subcellular location">
    <subcellularLocation>
        <location evidence="9">Cytoplasm</location>
    </subcellularLocation>
</comment>
<evidence type="ECO:0000256" key="3">
    <source>
        <dbReference type="ARBA" id="ARBA00022605"/>
    </source>
</evidence>
<dbReference type="Pfam" id="PF00696">
    <property type="entry name" value="AA_kinase"/>
    <property type="match status" value="1"/>
</dbReference>
<dbReference type="GO" id="GO:0003991">
    <property type="term" value="F:acetylglutamate kinase activity"/>
    <property type="evidence" value="ECO:0007669"/>
    <property type="project" value="UniProtKB-UniRule"/>
</dbReference>
<feature type="binding site" evidence="9">
    <location>
        <begin position="70"/>
        <end position="71"/>
    </location>
    <ligand>
        <name>substrate</name>
    </ligand>
</feature>
<comment type="catalytic activity">
    <reaction evidence="8 9">
        <text>N-acetyl-L-glutamate + ATP = N-acetyl-L-glutamyl 5-phosphate + ADP</text>
        <dbReference type="Rhea" id="RHEA:14629"/>
        <dbReference type="ChEBI" id="CHEBI:30616"/>
        <dbReference type="ChEBI" id="CHEBI:44337"/>
        <dbReference type="ChEBI" id="CHEBI:57936"/>
        <dbReference type="ChEBI" id="CHEBI:456216"/>
        <dbReference type="EC" id="2.7.2.8"/>
    </reaction>
</comment>
<keyword evidence="2 9" id="KW-0055">Arginine biosynthesis</keyword>
<dbReference type="EC" id="2.7.2.8" evidence="9"/>
<dbReference type="InterPro" id="IPR001057">
    <property type="entry name" value="Glu/AcGlu_kinase"/>
</dbReference>
<evidence type="ECO:0000256" key="2">
    <source>
        <dbReference type="ARBA" id="ARBA00022571"/>
    </source>
</evidence>
<dbReference type="GO" id="GO:0005524">
    <property type="term" value="F:ATP binding"/>
    <property type="evidence" value="ECO:0007669"/>
    <property type="project" value="UniProtKB-UniRule"/>
</dbReference>
<dbReference type="PRINTS" id="PR00474">
    <property type="entry name" value="GLU5KINASE"/>
</dbReference>
<keyword evidence="4 9" id="KW-0808">Transferase</keyword>
<feature type="site" description="Transition state stabilizer" evidence="9">
    <location>
        <position position="35"/>
    </location>
</feature>
<evidence type="ECO:0000256" key="4">
    <source>
        <dbReference type="ARBA" id="ARBA00022679"/>
    </source>
</evidence>
<evidence type="ECO:0000256" key="7">
    <source>
        <dbReference type="ARBA" id="ARBA00022840"/>
    </source>
</evidence>
<keyword evidence="5 9" id="KW-0547">Nucleotide-binding</keyword>
<dbReference type="Proteomes" id="UP000199288">
    <property type="component" value="Unassembled WGS sequence"/>
</dbReference>
<feature type="binding site" evidence="9">
    <location>
        <position position="191"/>
    </location>
    <ligand>
        <name>substrate</name>
    </ligand>
</feature>
<evidence type="ECO:0000259" key="10">
    <source>
        <dbReference type="Pfam" id="PF00696"/>
    </source>
</evidence>
<comment type="function">
    <text evidence="9">Catalyzes the ATP-dependent phosphorylation of N-acetyl-L-glutamate.</text>
</comment>
<keyword evidence="9" id="KW-0963">Cytoplasm</keyword>
<dbReference type="OrthoDB" id="9803155at2"/>
<evidence type="ECO:0000313" key="12">
    <source>
        <dbReference type="Proteomes" id="UP000199288"/>
    </source>
</evidence>